<keyword evidence="1" id="KW-0472">Membrane</keyword>
<dbReference type="Proteomes" id="UP000294933">
    <property type="component" value="Unassembled WGS sequence"/>
</dbReference>
<dbReference type="VEuPathDB" id="FungiDB:BD410DRAFT_43525"/>
<protein>
    <submittedName>
        <fullName evidence="2">Uncharacterized protein</fullName>
    </submittedName>
</protein>
<name>A0A4R5XGU1_9AGAM</name>
<dbReference type="EMBL" id="ML170156">
    <property type="protein sequence ID" value="TDL29835.1"/>
    <property type="molecule type" value="Genomic_DNA"/>
</dbReference>
<dbReference type="AlphaFoldDB" id="A0A4R5XGU1"/>
<gene>
    <name evidence="2" type="ORF">BD410DRAFT_43525</name>
</gene>
<evidence type="ECO:0000256" key="1">
    <source>
        <dbReference type="SAM" id="Phobius"/>
    </source>
</evidence>
<evidence type="ECO:0000313" key="3">
    <source>
        <dbReference type="Proteomes" id="UP000294933"/>
    </source>
</evidence>
<feature type="transmembrane region" description="Helical" evidence="1">
    <location>
        <begin position="46"/>
        <end position="68"/>
    </location>
</feature>
<keyword evidence="1" id="KW-0812">Transmembrane</keyword>
<keyword evidence="3" id="KW-1185">Reference proteome</keyword>
<proteinExistence type="predicted"/>
<reference evidence="2 3" key="1">
    <citation type="submission" date="2018-06" db="EMBL/GenBank/DDBJ databases">
        <title>A transcriptomic atlas of mushroom development highlights an independent origin of complex multicellularity.</title>
        <authorList>
            <consortium name="DOE Joint Genome Institute"/>
            <person name="Krizsan K."/>
            <person name="Almasi E."/>
            <person name="Merenyi Z."/>
            <person name="Sahu N."/>
            <person name="Viragh M."/>
            <person name="Koszo T."/>
            <person name="Mondo S."/>
            <person name="Kiss B."/>
            <person name="Balint B."/>
            <person name="Kues U."/>
            <person name="Barry K."/>
            <person name="Hegedus J.C."/>
            <person name="Henrissat B."/>
            <person name="Johnson J."/>
            <person name="Lipzen A."/>
            <person name="Ohm R."/>
            <person name="Nagy I."/>
            <person name="Pangilinan J."/>
            <person name="Yan J."/>
            <person name="Xiong Y."/>
            <person name="Grigoriev I.V."/>
            <person name="Hibbett D.S."/>
            <person name="Nagy L.G."/>
        </authorList>
    </citation>
    <scope>NUCLEOTIDE SEQUENCE [LARGE SCALE GENOMIC DNA]</scope>
    <source>
        <strain evidence="2 3">SZMC22713</strain>
    </source>
</reference>
<sequence>MFHIGVCVKLWTSTWAVYACMRGCAALVGLTSPPTLQRYFAPTNPFSLFSGFSFRVIVFVFASVLFLLPLREHPRAGGFLPPILPLPPLLGAFTHGHKNTFEYNKLILQPLSLSSPPTLRFASPPIFITATPLLRRSHSHLSIPTIFFPLPLPRPRSSLSLDFTNFALRGKTVYPPQDLIKPISSPFGSTHPFDTCFYSDDAREGYFRSHPFFAFFNFTIHDVQLYELFPFVRPFLVRLPD</sequence>
<evidence type="ECO:0000313" key="2">
    <source>
        <dbReference type="EMBL" id="TDL29835.1"/>
    </source>
</evidence>
<organism evidence="2 3">
    <name type="scientific">Rickenella mellea</name>
    <dbReference type="NCBI Taxonomy" id="50990"/>
    <lineage>
        <taxon>Eukaryota</taxon>
        <taxon>Fungi</taxon>
        <taxon>Dikarya</taxon>
        <taxon>Basidiomycota</taxon>
        <taxon>Agaricomycotina</taxon>
        <taxon>Agaricomycetes</taxon>
        <taxon>Hymenochaetales</taxon>
        <taxon>Rickenellaceae</taxon>
        <taxon>Rickenella</taxon>
    </lineage>
</organism>
<accession>A0A4R5XGU1</accession>
<keyword evidence="1" id="KW-1133">Transmembrane helix</keyword>